<keyword evidence="5 12" id="KW-0132">Cell division</keyword>
<evidence type="ECO:0000256" key="1">
    <source>
        <dbReference type="ARBA" id="ARBA00004496"/>
    </source>
</evidence>
<comment type="subcellular location">
    <subcellularLocation>
        <location evidence="1">Cytoplasm</location>
    </subcellularLocation>
</comment>
<keyword evidence="7" id="KW-0717">Septation</keyword>
<evidence type="ECO:0000256" key="3">
    <source>
        <dbReference type="ARBA" id="ARBA00015195"/>
    </source>
</evidence>
<evidence type="ECO:0000256" key="6">
    <source>
        <dbReference type="ARBA" id="ARBA00023054"/>
    </source>
</evidence>
<comment type="similarity">
    <text evidence="2">Belongs to the ZapA family. Type 1 subfamily.</text>
</comment>
<sequence length="98" mass="10862">MSQQPTTVEVKILDKEYLVACPEEEREALLRSARHLDSKMREIRASGKVFGTERIAVMAALNITHELLEQDTMSDTTSTILKAMGDKLDTALSDSSGH</sequence>
<dbReference type="GO" id="GO:0000917">
    <property type="term" value="P:division septum assembly"/>
    <property type="evidence" value="ECO:0007669"/>
    <property type="project" value="UniProtKB-KW"/>
</dbReference>
<evidence type="ECO:0000256" key="5">
    <source>
        <dbReference type="ARBA" id="ARBA00022618"/>
    </source>
</evidence>
<protein>
    <recommendedName>
        <fullName evidence="3">Cell division protein ZapA</fullName>
    </recommendedName>
    <alternativeName>
        <fullName evidence="11">Z ring-associated protein ZapA</fullName>
    </alternativeName>
</protein>
<dbReference type="GO" id="GO:0005829">
    <property type="term" value="C:cytosol"/>
    <property type="evidence" value="ECO:0007669"/>
    <property type="project" value="TreeGrafter"/>
</dbReference>
<evidence type="ECO:0000256" key="10">
    <source>
        <dbReference type="ARBA" id="ARBA00026068"/>
    </source>
</evidence>
<dbReference type="GO" id="GO:0043093">
    <property type="term" value="P:FtsZ-dependent cytokinesis"/>
    <property type="evidence" value="ECO:0007669"/>
    <property type="project" value="TreeGrafter"/>
</dbReference>
<comment type="subunit">
    <text evidence="10">Homodimer. Interacts with FtsZ.</text>
</comment>
<keyword evidence="8" id="KW-0131">Cell cycle</keyword>
<comment type="function">
    <text evidence="9">Activator of cell division through the inhibition of FtsZ GTPase activity, therefore promoting FtsZ assembly into bundles of protofilaments necessary for the formation of the division Z ring. It is recruited early at mid-cell but it is not essential for cell division.</text>
</comment>
<accession>A0A1D9GQC9</accession>
<dbReference type="Proteomes" id="UP000177445">
    <property type="component" value="Chromosome"/>
</dbReference>
<dbReference type="RefSeq" id="WP_070973004.1">
    <property type="nucleotide sequence ID" value="NZ_CP017715.1"/>
</dbReference>
<evidence type="ECO:0000313" key="13">
    <source>
        <dbReference type="Proteomes" id="UP000177445"/>
    </source>
</evidence>
<dbReference type="EMBL" id="CP017715">
    <property type="protein sequence ID" value="AOY89846.1"/>
    <property type="molecule type" value="Genomic_DNA"/>
</dbReference>
<evidence type="ECO:0000256" key="11">
    <source>
        <dbReference type="ARBA" id="ARBA00033158"/>
    </source>
</evidence>
<keyword evidence="4" id="KW-0963">Cytoplasm</keyword>
<keyword evidence="13" id="KW-1185">Reference proteome</keyword>
<dbReference type="SUPFAM" id="SSF102829">
    <property type="entry name" value="Cell division protein ZapA-like"/>
    <property type="match status" value="1"/>
</dbReference>
<dbReference type="GO" id="GO:0030428">
    <property type="term" value="C:cell septum"/>
    <property type="evidence" value="ECO:0007669"/>
    <property type="project" value="TreeGrafter"/>
</dbReference>
<dbReference type="GO" id="GO:0000921">
    <property type="term" value="P:septin ring assembly"/>
    <property type="evidence" value="ECO:0007669"/>
    <property type="project" value="TreeGrafter"/>
</dbReference>
<dbReference type="OrthoDB" id="5772359at2"/>
<dbReference type="Pfam" id="PF05164">
    <property type="entry name" value="ZapA"/>
    <property type="match status" value="1"/>
</dbReference>
<dbReference type="PANTHER" id="PTHR34981:SF1">
    <property type="entry name" value="CELL DIVISION PROTEIN ZAPA"/>
    <property type="match status" value="1"/>
</dbReference>
<dbReference type="Gene3D" id="3.30.160.880">
    <property type="entry name" value="Cell division protein ZapA protomer, N-terminal domain"/>
    <property type="match status" value="1"/>
</dbReference>
<evidence type="ECO:0000256" key="4">
    <source>
        <dbReference type="ARBA" id="ARBA00022490"/>
    </source>
</evidence>
<dbReference type="AlphaFoldDB" id="A0A1D9GQC9"/>
<keyword evidence="6" id="KW-0175">Coiled coil</keyword>
<evidence type="ECO:0000313" key="12">
    <source>
        <dbReference type="EMBL" id="AOY89846.1"/>
    </source>
</evidence>
<proteinExistence type="inferred from homology"/>
<dbReference type="Gene3D" id="1.20.5.50">
    <property type="match status" value="1"/>
</dbReference>
<evidence type="ECO:0000256" key="2">
    <source>
        <dbReference type="ARBA" id="ARBA00010074"/>
    </source>
</evidence>
<evidence type="ECO:0000256" key="8">
    <source>
        <dbReference type="ARBA" id="ARBA00023306"/>
    </source>
</evidence>
<gene>
    <name evidence="12" type="ORF">BKP64_17655</name>
</gene>
<evidence type="ECO:0000256" key="9">
    <source>
        <dbReference type="ARBA" id="ARBA00024910"/>
    </source>
</evidence>
<dbReference type="InterPro" id="IPR007838">
    <property type="entry name" value="Cell_div_ZapA-like"/>
</dbReference>
<dbReference type="PANTHER" id="PTHR34981">
    <property type="entry name" value="CELL DIVISION PROTEIN ZAPA"/>
    <property type="match status" value="1"/>
</dbReference>
<name>A0A1D9GQC9_9GAMM</name>
<dbReference type="InterPro" id="IPR036192">
    <property type="entry name" value="Cell_div_ZapA-like_sf"/>
</dbReference>
<dbReference type="KEGG" id="msq:BKP64_17655"/>
<dbReference type="STRING" id="1874317.BKP64_17655"/>
<reference evidence="12 13" key="1">
    <citation type="submission" date="2016-10" db="EMBL/GenBank/DDBJ databases">
        <title>Marinobacter salinus sp. nov., a moderately halophilic bacterium isolated from a tidal flat environment.</title>
        <authorList>
            <person name="Park S.-J."/>
        </authorList>
    </citation>
    <scope>NUCLEOTIDE SEQUENCE [LARGE SCALE GENOMIC DNA]</scope>
    <source>
        <strain evidence="12 13">Hb8</strain>
    </source>
</reference>
<organism evidence="12 13">
    <name type="scientific">Marinobacter salinus</name>
    <dbReference type="NCBI Taxonomy" id="1874317"/>
    <lineage>
        <taxon>Bacteria</taxon>
        <taxon>Pseudomonadati</taxon>
        <taxon>Pseudomonadota</taxon>
        <taxon>Gammaproteobacteria</taxon>
        <taxon>Pseudomonadales</taxon>
        <taxon>Marinobacteraceae</taxon>
        <taxon>Marinobacter</taxon>
    </lineage>
</organism>
<evidence type="ECO:0000256" key="7">
    <source>
        <dbReference type="ARBA" id="ARBA00023210"/>
    </source>
</evidence>
<dbReference type="GO" id="GO:0032153">
    <property type="term" value="C:cell division site"/>
    <property type="evidence" value="ECO:0007669"/>
    <property type="project" value="TreeGrafter"/>
</dbReference>
<dbReference type="InterPro" id="IPR042233">
    <property type="entry name" value="Cell_div_ZapA_N"/>
</dbReference>